<keyword evidence="12" id="KW-1185">Reference proteome</keyword>
<dbReference type="FunFam" id="1.50.10.150:FF:000004">
    <property type="entry name" value="Malic acid transporter"/>
    <property type="match status" value="1"/>
</dbReference>
<dbReference type="CDD" id="cd09318">
    <property type="entry name" value="TDT_SSU1"/>
    <property type="match status" value="1"/>
</dbReference>
<keyword evidence="3" id="KW-0813">Transport</keyword>
<comment type="function">
    <text evidence="8">Sulphite efflux pump required for the secretion of sulphite as a reducing agent. In the presence of sulphite, cystine in keratin is directly cleaved to cysteine and S-sulphocysteine, and thereby, reduced proteins become accessible to hydrolysis by a variety of secreted endo- and exoproteases. Excretion of sulphite mediated by an efflux pump also represents a detoxification pathway for dermatophytes during infection of the epidermal stratum corneum, hair and nails, which are rich in cysteine.</text>
</comment>
<dbReference type="Pfam" id="PF03595">
    <property type="entry name" value="SLAC1"/>
    <property type="match status" value="1"/>
</dbReference>
<feature type="transmembrane region" description="Helical" evidence="10">
    <location>
        <begin position="245"/>
        <end position="272"/>
    </location>
</feature>
<keyword evidence="5 10" id="KW-0812">Transmembrane</keyword>
<dbReference type="EMBL" id="MU004231">
    <property type="protein sequence ID" value="KAF2672884.1"/>
    <property type="molecule type" value="Genomic_DNA"/>
</dbReference>
<evidence type="ECO:0000256" key="4">
    <source>
        <dbReference type="ARBA" id="ARBA00022475"/>
    </source>
</evidence>
<evidence type="ECO:0000256" key="9">
    <source>
        <dbReference type="ARBA" id="ARBA00072906"/>
    </source>
</evidence>
<feature type="transmembrane region" description="Helical" evidence="10">
    <location>
        <begin position="363"/>
        <end position="383"/>
    </location>
</feature>
<feature type="transmembrane region" description="Helical" evidence="10">
    <location>
        <begin position="218"/>
        <end position="239"/>
    </location>
</feature>
<dbReference type="GO" id="GO:0005886">
    <property type="term" value="C:plasma membrane"/>
    <property type="evidence" value="ECO:0007669"/>
    <property type="project" value="UniProtKB-SubCell"/>
</dbReference>
<evidence type="ECO:0000256" key="5">
    <source>
        <dbReference type="ARBA" id="ARBA00022692"/>
    </source>
</evidence>
<dbReference type="PANTHER" id="PTHR31686">
    <property type="match status" value="1"/>
</dbReference>
<name>A0A6A6UPQ2_9PEZI</name>
<evidence type="ECO:0000313" key="12">
    <source>
        <dbReference type="Proteomes" id="UP000799302"/>
    </source>
</evidence>
<keyword evidence="4" id="KW-1003">Cell membrane</keyword>
<organism evidence="11 12">
    <name type="scientific">Microthyrium microscopicum</name>
    <dbReference type="NCBI Taxonomy" id="703497"/>
    <lineage>
        <taxon>Eukaryota</taxon>
        <taxon>Fungi</taxon>
        <taxon>Dikarya</taxon>
        <taxon>Ascomycota</taxon>
        <taxon>Pezizomycotina</taxon>
        <taxon>Dothideomycetes</taxon>
        <taxon>Dothideomycetes incertae sedis</taxon>
        <taxon>Microthyriales</taxon>
        <taxon>Microthyriaceae</taxon>
        <taxon>Microthyrium</taxon>
    </lineage>
</organism>
<feature type="transmembrane region" description="Helical" evidence="10">
    <location>
        <begin position="185"/>
        <end position="206"/>
    </location>
</feature>
<dbReference type="InterPro" id="IPR051629">
    <property type="entry name" value="Sulfite_efflux_TDT"/>
</dbReference>
<evidence type="ECO:0000256" key="2">
    <source>
        <dbReference type="ARBA" id="ARBA00008566"/>
    </source>
</evidence>
<evidence type="ECO:0000256" key="7">
    <source>
        <dbReference type="ARBA" id="ARBA00023136"/>
    </source>
</evidence>
<feature type="transmembrane region" description="Helical" evidence="10">
    <location>
        <begin position="327"/>
        <end position="351"/>
    </location>
</feature>
<feature type="transmembrane region" description="Helical" evidence="10">
    <location>
        <begin position="284"/>
        <end position="307"/>
    </location>
</feature>
<evidence type="ECO:0000256" key="10">
    <source>
        <dbReference type="SAM" id="Phobius"/>
    </source>
</evidence>
<dbReference type="GO" id="GO:0000319">
    <property type="term" value="F:sulfite transmembrane transporter activity"/>
    <property type="evidence" value="ECO:0007669"/>
    <property type="project" value="TreeGrafter"/>
</dbReference>
<feature type="transmembrane region" description="Helical" evidence="10">
    <location>
        <begin position="149"/>
        <end position="173"/>
    </location>
</feature>
<evidence type="ECO:0000256" key="3">
    <source>
        <dbReference type="ARBA" id="ARBA00022448"/>
    </source>
</evidence>
<dbReference type="PANTHER" id="PTHR31686:SF1">
    <property type="entry name" value="SULFITE EFFLUX PUMP SSU1"/>
    <property type="match status" value="1"/>
</dbReference>
<evidence type="ECO:0000256" key="6">
    <source>
        <dbReference type="ARBA" id="ARBA00022989"/>
    </source>
</evidence>
<accession>A0A6A6UPQ2</accession>
<protein>
    <recommendedName>
        <fullName evidence="9">Sulfite efflux pump SSU1</fullName>
    </recommendedName>
</protein>
<dbReference type="Gene3D" id="1.50.10.150">
    <property type="entry name" value="Voltage-dependent anion channel"/>
    <property type="match status" value="1"/>
</dbReference>
<evidence type="ECO:0000256" key="1">
    <source>
        <dbReference type="ARBA" id="ARBA00004651"/>
    </source>
</evidence>
<comment type="similarity">
    <text evidence="2">Belongs to the tellurite-resistance/dicarboxylate transporter (TDT) family.</text>
</comment>
<dbReference type="Proteomes" id="UP000799302">
    <property type="component" value="Unassembled WGS sequence"/>
</dbReference>
<reference evidence="11" key="1">
    <citation type="journal article" date="2020" name="Stud. Mycol.">
        <title>101 Dothideomycetes genomes: a test case for predicting lifestyles and emergence of pathogens.</title>
        <authorList>
            <person name="Haridas S."/>
            <person name="Albert R."/>
            <person name="Binder M."/>
            <person name="Bloem J."/>
            <person name="Labutti K."/>
            <person name="Salamov A."/>
            <person name="Andreopoulos B."/>
            <person name="Baker S."/>
            <person name="Barry K."/>
            <person name="Bills G."/>
            <person name="Bluhm B."/>
            <person name="Cannon C."/>
            <person name="Castanera R."/>
            <person name="Culley D."/>
            <person name="Daum C."/>
            <person name="Ezra D."/>
            <person name="Gonzalez J."/>
            <person name="Henrissat B."/>
            <person name="Kuo A."/>
            <person name="Liang C."/>
            <person name="Lipzen A."/>
            <person name="Lutzoni F."/>
            <person name="Magnuson J."/>
            <person name="Mondo S."/>
            <person name="Nolan M."/>
            <person name="Ohm R."/>
            <person name="Pangilinan J."/>
            <person name="Park H.-J."/>
            <person name="Ramirez L."/>
            <person name="Alfaro M."/>
            <person name="Sun H."/>
            <person name="Tritt A."/>
            <person name="Yoshinaga Y."/>
            <person name="Zwiers L.-H."/>
            <person name="Turgeon B."/>
            <person name="Goodwin S."/>
            <person name="Spatafora J."/>
            <person name="Crous P."/>
            <person name="Grigoriev I."/>
        </authorList>
    </citation>
    <scope>NUCLEOTIDE SEQUENCE</scope>
    <source>
        <strain evidence="11">CBS 115976</strain>
    </source>
</reference>
<dbReference type="OrthoDB" id="1099at2759"/>
<feature type="transmembrane region" description="Helical" evidence="10">
    <location>
        <begin position="104"/>
        <end position="129"/>
    </location>
</feature>
<comment type="subcellular location">
    <subcellularLocation>
        <location evidence="1">Cell membrane</location>
        <topology evidence="1">Multi-pass membrane protein</topology>
    </subcellularLocation>
</comment>
<evidence type="ECO:0000313" key="11">
    <source>
        <dbReference type="EMBL" id="KAF2672884.1"/>
    </source>
</evidence>
<dbReference type="InterPro" id="IPR038665">
    <property type="entry name" value="Voltage-dep_anion_channel_sf"/>
</dbReference>
<evidence type="ECO:0000256" key="8">
    <source>
        <dbReference type="ARBA" id="ARBA00056100"/>
    </source>
</evidence>
<dbReference type="InterPro" id="IPR004695">
    <property type="entry name" value="SLAC1/Mae1/Ssu1/TehA"/>
</dbReference>
<keyword evidence="7 10" id="KW-0472">Membrane</keyword>
<dbReference type="AlphaFoldDB" id="A0A6A6UPQ2"/>
<sequence length="437" mass="48900">MDGEQLRVSLLAELQIPMNQLHEFDAAAGNPEPGIGAWASVEGGKAPVKAWHARIRALEKEIFARNNHGWRRIVLNFTPSWFSVTMGTGIVSILLHNMPYNAHWLYWLSVAVFCLNILLFALFFFVSILRYTMFKGLFMFMIRHPVQSLFTGTFPMGLATIVNMTVFVCVPAWGQWATTLAWTLWWIDAAISIATCLYLPFVIIYVHESDLTKMTATWLLPIVSTIVAAASGGIVAEVLPNPQHALWTVIVSYILWGTGFPLAMLVLVMYFHRLTMHHLPPREVIVSVFLPMGPIGQGSFALMQLGKVAKKVLPLTNAVDGAITGEVFYSIGIYTALIIWGYGLIWLFFAVASISRSKFPFNMGWWGFTFPLGVYTVATTTLAKDIPSLFFKILGTIFSVVKTIQSITRGKLFLAPCVETYQRDMARKATVKKDTEN</sequence>
<proteinExistence type="inferred from homology"/>
<gene>
    <name evidence="11" type="ORF">BT63DRAFT_445444</name>
</gene>
<keyword evidence="6 10" id="KW-1133">Transmembrane helix</keyword>
<feature type="transmembrane region" description="Helical" evidence="10">
    <location>
        <begin position="73"/>
        <end position="98"/>
    </location>
</feature>